<dbReference type="Proteomes" id="UP000230791">
    <property type="component" value="Unassembled WGS sequence"/>
</dbReference>
<evidence type="ECO:0000256" key="1">
    <source>
        <dbReference type="SAM" id="Phobius"/>
    </source>
</evidence>
<keyword evidence="1" id="KW-1133">Transmembrane helix</keyword>
<keyword evidence="1" id="KW-0812">Transmembrane</keyword>
<feature type="transmembrane region" description="Helical" evidence="1">
    <location>
        <begin position="27"/>
        <end position="46"/>
    </location>
</feature>
<comment type="caution">
    <text evidence="2">The sequence shown here is derived from an EMBL/GenBank/DDBJ whole genome shotgun (WGS) entry which is preliminary data.</text>
</comment>
<gene>
    <name evidence="2" type="ORF">CEV08_08595</name>
</gene>
<evidence type="ECO:0000313" key="3">
    <source>
        <dbReference type="Proteomes" id="UP000230791"/>
    </source>
</evidence>
<reference evidence="2 3" key="1">
    <citation type="submission" date="2017-06" db="EMBL/GenBank/DDBJ databases">
        <title>Draft genome of Bartonella tribocorum C635.</title>
        <authorList>
            <person name="Hadjadj L."/>
            <person name="Jiyipong T."/>
            <person name="Diene S.M."/>
            <person name="Morand S."/>
            <person name="Rolain J.-M."/>
        </authorList>
    </citation>
    <scope>NUCLEOTIDE SEQUENCE [LARGE SCALE GENOMIC DNA]</scope>
    <source>
        <strain evidence="2 3">C635</strain>
    </source>
</reference>
<protein>
    <submittedName>
        <fullName evidence="2">Uncharacterized protein</fullName>
    </submittedName>
</protein>
<dbReference type="AlphaFoldDB" id="A0A2N9Y8T0"/>
<name>A0A2N9Y8T0_9HYPH</name>
<keyword evidence="1" id="KW-0472">Membrane</keyword>
<evidence type="ECO:0000313" key="2">
    <source>
        <dbReference type="EMBL" id="PIT68113.1"/>
    </source>
</evidence>
<accession>A0A2N9Y8T0</accession>
<dbReference type="EMBL" id="NJPP01000048">
    <property type="protein sequence ID" value="PIT68113.1"/>
    <property type="molecule type" value="Genomic_DNA"/>
</dbReference>
<proteinExistence type="predicted"/>
<sequence length="65" mass="7758">MLFGLFGAYEGERFIIYQIVFKAFSDFYYQIPILDIFLLFLAKRAFTRLMVKNSHENNMLSRVPL</sequence>
<organism evidence="2 3">
    <name type="scientific">Bartonella tribocorum</name>
    <dbReference type="NCBI Taxonomy" id="85701"/>
    <lineage>
        <taxon>Bacteria</taxon>
        <taxon>Pseudomonadati</taxon>
        <taxon>Pseudomonadota</taxon>
        <taxon>Alphaproteobacteria</taxon>
        <taxon>Hyphomicrobiales</taxon>
        <taxon>Bartonellaceae</taxon>
        <taxon>Bartonella</taxon>
    </lineage>
</organism>